<evidence type="ECO:0000256" key="10">
    <source>
        <dbReference type="SAM" id="Phobius"/>
    </source>
</evidence>
<organism evidence="11 12">
    <name type="scientific">Vespula pensylvanica</name>
    <name type="common">Western yellow jacket</name>
    <name type="synonym">Wasp</name>
    <dbReference type="NCBI Taxonomy" id="30213"/>
    <lineage>
        <taxon>Eukaryota</taxon>
        <taxon>Metazoa</taxon>
        <taxon>Ecdysozoa</taxon>
        <taxon>Arthropoda</taxon>
        <taxon>Hexapoda</taxon>
        <taxon>Insecta</taxon>
        <taxon>Pterygota</taxon>
        <taxon>Neoptera</taxon>
        <taxon>Endopterygota</taxon>
        <taxon>Hymenoptera</taxon>
        <taxon>Apocrita</taxon>
        <taxon>Aculeata</taxon>
        <taxon>Vespoidea</taxon>
        <taxon>Vespidae</taxon>
        <taxon>Vespinae</taxon>
        <taxon>Vespula</taxon>
    </lineage>
</organism>
<feature type="transmembrane region" description="Helical" evidence="10">
    <location>
        <begin position="236"/>
        <end position="257"/>
    </location>
</feature>
<dbReference type="InterPro" id="IPR004117">
    <property type="entry name" value="7tm6_olfct_rcpt"/>
</dbReference>
<dbReference type="Proteomes" id="UP000600918">
    <property type="component" value="Unassembled WGS sequence"/>
</dbReference>
<evidence type="ECO:0000256" key="5">
    <source>
        <dbReference type="ARBA" id="ARBA00022725"/>
    </source>
</evidence>
<keyword evidence="9" id="KW-0807">Transducer</keyword>
<keyword evidence="5" id="KW-0552">Olfaction</keyword>
<evidence type="ECO:0000313" key="11">
    <source>
        <dbReference type="EMBL" id="KAF7411005.1"/>
    </source>
</evidence>
<comment type="caution">
    <text evidence="11">The sequence shown here is derived from an EMBL/GenBank/DDBJ whole genome shotgun (WGS) entry which is preliminary data.</text>
</comment>
<evidence type="ECO:0000256" key="9">
    <source>
        <dbReference type="ARBA" id="ARBA00023224"/>
    </source>
</evidence>
<reference evidence="11" key="1">
    <citation type="journal article" date="2020" name="G3 (Bethesda)">
        <title>High-Quality Assemblies for Three Invasive Social Wasps from the &lt;i&gt;Vespula&lt;/i&gt; Genus.</title>
        <authorList>
            <person name="Harrop T.W.R."/>
            <person name="Guhlin J."/>
            <person name="McLaughlin G.M."/>
            <person name="Permina E."/>
            <person name="Stockwell P."/>
            <person name="Gilligan J."/>
            <person name="Le Lec M.F."/>
            <person name="Gruber M.A.M."/>
            <person name="Quinn O."/>
            <person name="Lovegrove M."/>
            <person name="Duncan E.J."/>
            <person name="Remnant E.J."/>
            <person name="Van Eeckhoven J."/>
            <person name="Graham B."/>
            <person name="Knapp R.A."/>
            <person name="Langford K.W."/>
            <person name="Kronenberg Z."/>
            <person name="Press M.O."/>
            <person name="Eacker S.M."/>
            <person name="Wilson-Rankin E.E."/>
            <person name="Purcell J."/>
            <person name="Lester P.J."/>
            <person name="Dearden P.K."/>
        </authorList>
    </citation>
    <scope>NUCLEOTIDE SEQUENCE</scope>
    <source>
        <strain evidence="11">Volc-1</strain>
    </source>
</reference>
<feature type="transmembrane region" description="Helical" evidence="10">
    <location>
        <begin position="74"/>
        <end position="104"/>
    </location>
</feature>
<keyword evidence="2" id="KW-1003">Cell membrane</keyword>
<dbReference type="EMBL" id="JACSDY010000013">
    <property type="protein sequence ID" value="KAF7411005.1"/>
    <property type="molecule type" value="Genomic_DNA"/>
</dbReference>
<dbReference type="PANTHER" id="PTHR21137">
    <property type="entry name" value="ODORANT RECEPTOR"/>
    <property type="match status" value="1"/>
</dbReference>
<sequence>MSLTVLPHRIVTNILQFQLYQLFISDINFQLTVTVLQKTFTMKSIFAHFKLDCELTSNEDELNLMNKYTEESKIFTLVVIVTYNLYAISLISPCILNILLYFCALDNVDLLLPFSININITKAGLLYYILLIYQIIAIYLLMMIAGICLSSYLVVVQHACSQFSVIMLKIRQPFMNQKYIKTVQFDGTPNEELNWIIDIIIRYRRVTECQIPFYALSIRTQKLLLFALTRSMKPSVLSIGGFFVSSHEVFVGFYQLLTTDIKLESTMRVLQQMFTATCILCTYSATSFKFVAMKKLCSHIKSDYDRINDQEEFNIMETYTKRSKVYMYFIVVIYFLYGCSLISSSILNLFLYLFGKMDNAHLTLPISINYDLNSWSYYSLLIYQMFELSTELKKTSEIIECSSYIVSTLFTTYVNFYIGQRLMNHSNAASNELCQVPYYVLSVKTQKLLLFTIMRSMKPCILSIGGIFVSSHEVFAWITQKAFSFSTIYYNLR</sequence>
<dbReference type="Pfam" id="PF02949">
    <property type="entry name" value="7tm_6"/>
    <property type="match status" value="1"/>
</dbReference>
<evidence type="ECO:0000256" key="1">
    <source>
        <dbReference type="ARBA" id="ARBA00004651"/>
    </source>
</evidence>
<feature type="transmembrane region" description="Helical" evidence="10">
    <location>
        <begin position="269"/>
        <end position="292"/>
    </location>
</feature>
<dbReference type="GO" id="GO:0005886">
    <property type="term" value="C:plasma membrane"/>
    <property type="evidence" value="ECO:0007669"/>
    <property type="project" value="UniProtKB-SubCell"/>
</dbReference>
<dbReference type="AlphaFoldDB" id="A0A834NJ79"/>
<evidence type="ECO:0000256" key="4">
    <source>
        <dbReference type="ARBA" id="ARBA00022692"/>
    </source>
</evidence>
<keyword evidence="7 10" id="KW-0472">Membrane</keyword>
<evidence type="ECO:0000256" key="3">
    <source>
        <dbReference type="ARBA" id="ARBA00022606"/>
    </source>
</evidence>
<evidence type="ECO:0000256" key="7">
    <source>
        <dbReference type="ARBA" id="ARBA00023136"/>
    </source>
</evidence>
<comment type="subcellular location">
    <subcellularLocation>
        <location evidence="1">Cell membrane</location>
        <topology evidence="1">Multi-pass membrane protein</topology>
    </subcellularLocation>
</comment>
<evidence type="ECO:0000313" key="12">
    <source>
        <dbReference type="Proteomes" id="UP000600918"/>
    </source>
</evidence>
<feature type="transmembrane region" description="Helical" evidence="10">
    <location>
        <begin position="325"/>
        <end position="355"/>
    </location>
</feature>
<name>A0A834NJ79_VESPE</name>
<dbReference type="GO" id="GO:0004984">
    <property type="term" value="F:olfactory receptor activity"/>
    <property type="evidence" value="ECO:0007669"/>
    <property type="project" value="InterPro"/>
</dbReference>
<dbReference type="PANTHER" id="PTHR21137:SF35">
    <property type="entry name" value="ODORANT RECEPTOR 19A-RELATED"/>
    <property type="match status" value="1"/>
</dbReference>
<proteinExistence type="predicted"/>
<accession>A0A834NJ79</accession>
<keyword evidence="12" id="KW-1185">Reference proteome</keyword>
<evidence type="ECO:0000256" key="2">
    <source>
        <dbReference type="ARBA" id="ARBA00022475"/>
    </source>
</evidence>
<keyword evidence="3" id="KW-0716">Sensory transduction</keyword>
<keyword evidence="6 10" id="KW-1133">Transmembrane helix</keyword>
<evidence type="ECO:0000256" key="6">
    <source>
        <dbReference type="ARBA" id="ARBA00022989"/>
    </source>
</evidence>
<dbReference type="GO" id="GO:0007165">
    <property type="term" value="P:signal transduction"/>
    <property type="evidence" value="ECO:0007669"/>
    <property type="project" value="UniProtKB-KW"/>
</dbReference>
<gene>
    <name evidence="11" type="ORF">H0235_013612</name>
</gene>
<keyword evidence="8" id="KW-0675">Receptor</keyword>
<feature type="transmembrane region" description="Helical" evidence="10">
    <location>
        <begin position="125"/>
        <end position="145"/>
    </location>
</feature>
<evidence type="ECO:0000256" key="8">
    <source>
        <dbReference type="ARBA" id="ARBA00023170"/>
    </source>
</evidence>
<protein>
    <recommendedName>
        <fullName evidence="13">Odorant receptor</fullName>
    </recommendedName>
</protein>
<dbReference type="GO" id="GO:0005549">
    <property type="term" value="F:odorant binding"/>
    <property type="evidence" value="ECO:0007669"/>
    <property type="project" value="InterPro"/>
</dbReference>
<evidence type="ECO:0008006" key="13">
    <source>
        <dbReference type="Google" id="ProtNLM"/>
    </source>
</evidence>
<keyword evidence="4 10" id="KW-0812">Transmembrane</keyword>